<dbReference type="GO" id="GO:0008270">
    <property type="term" value="F:zinc ion binding"/>
    <property type="evidence" value="ECO:0007669"/>
    <property type="project" value="UniProtKB-UniRule"/>
</dbReference>
<keyword evidence="3 9" id="KW-0479">Metal-binding</keyword>
<dbReference type="RefSeq" id="WP_009133985.1">
    <property type="nucleotide sequence ID" value="NZ_CP102250.1"/>
</dbReference>
<protein>
    <recommendedName>
        <fullName evidence="9">D-alanyl-D-alanine dipeptidase</fullName>
        <shortName evidence="9">D-Ala-D-Ala dipeptidase</shortName>
        <ecNumber evidence="9">3.4.13.22</ecNumber>
    </recommendedName>
</protein>
<dbReference type="EMBL" id="ADLD01000011">
    <property type="protein sequence ID" value="EHB92314.1"/>
    <property type="molecule type" value="Genomic_DNA"/>
</dbReference>
<dbReference type="CDD" id="cd14840">
    <property type="entry name" value="D-Ala-D-Ala_dipeptidase_Aad"/>
    <property type="match status" value="1"/>
</dbReference>
<comment type="cofactor">
    <cofactor evidence="9">
        <name>Zn(2+)</name>
        <dbReference type="ChEBI" id="CHEBI:29105"/>
    </cofactor>
    <text evidence="9">Binds 1 zinc ion per subunit.</text>
</comment>
<feature type="binding site" evidence="9">
    <location>
        <position position="182"/>
    </location>
    <ligand>
        <name>Zn(2+)</name>
        <dbReference type="ChEBI" id="CHEBI:29105"/>
        <note>catalytic</note>
    </ligand>
</feature>
<comment type="catalytic activity">
    <reaction evidence="1 9">
        <text>D-alanyl-D-alanine + H2O = 2 D-alanine</text>
        <dbReference type="Rhea" id="RHEA:20661"/>
        <dbReference type="ChEBI" id="CHEBI:15377"/>
        <dbReference type="ChEBI" id="CHEBI:57416"/>
        <dbReference type="ChEBI" id="CHEBI:57822"/>
        <dbReference type="EC" id="3.4.13.22"/>
    </reaction>
</comment>
<dbReference type="SUPFAM" id="SSF55166">
    <property type="entry name" value="Hedgehog/DD-peptidase"/>
    <property type="match status" value="1"/>
</dbReference>
<dbReference type="OrthoDB" id="9801430at2"/>
<dbReference type="EC" id="3.4.13.22" evidence="9"/>
<evidence type="ECO:0000256" key="1">
    <source>
        <dbReference type="ARBA" id="ARBA00001362"/>
    </source>
</evidence>
<dbReference type="AlphaFoldDB" id="G5H8B9"/>
<dbReference type="STRING" id="742725.HMPREF9450_01179"/>
<dbReference type="GO" id="GO:0160237">
    <property type="term" value="F:D-Ala-D-Ala dipeptidase activity"/>
    <property type="evidence" value="ECO:0007669"/>
    <property type="project" value="UniProtKB-EC"/>
</dbReference>
<dbReference type="GO" id="GO:0071555">
    <property type="term" value="P:cell wall organization"/>
    <property type="evidence" value="ECO:0007669"/>
    <property type="project" value="UniProtKB-KW"/>
</dbReference>
<feature type="active site" description="Proton donor/acceptor" evidence="9">
    <location>
        <position position="253"/>
    </location>
</feature>
<keyword evidence="2 9" id="KW-0645">Protease</keyword>
<dbReference type="GO" id="GO:0006508">
    <property type="term" value="P:proteolysis"/>
    <property type="evidence" value="ECO:0007669"/>
    <property type="project" value="UniProtKB-KW"/>
</dbReference>
<dbReference type="PATRIC" id="fig|742725.3.peg.1249"/>
<sequence>MKVFHREFFYGRPVSLLALGCVVLLISCRGRGAIHTALTSSADTVPVEAVTGYDYDTVSAIGAEPERETGALSPTERRLAEAGLTEIVPDDTAILVHLVYATPENFTGKVLYTDLRRAYLLPEAARMLYRASECLRRERPGLRLLIYDAARPMSVQREMWNLVKGTPQYIYVSNPANGGGLHNYGAAVDLTLADGNSAPLPMGTPFDYFGQEAHIDREDELVAQGRITQQELDNRLLLRKVMRQAGFRPLRSEWWHFNAMTRAEARERYRAVE</sequence>
<dbReference type="eggNOG" id="COG2173">
    <property type="taxonomic scope" value="Bacteria"/>
</dbReference>
<accession>G5H8B9</accession>
<dbReference type="HAMAP" id="MF_01924">
    <property type="entry name" value="A_A_dipeptidase"/>
    <property type="match status" value="1"/>
</dbReference>
<dbReference type="Gene3D" id="3.30.1380.10">
    <property type="match status" value="1"/>
</dbReference>
<comment type="function">
    <text evidence="9">Catalyzes hydrolysis of the D-alanyl-D-alanine dipeptide.</text>
</comment>
<dbReference type="InterPro" id="IPR009045">
    <property type="entry name" value="Zn_M74/Hedgehog-like"/>
</dbReference>
<proteinExistence type="inferred from homology"/>
<dbReference type="Pfam" id="PF01427">
    <property type="entry name" value="Peptidase_M15"/>
    <property type="match status" value="1"/>
</dbReference>
<keyword evidence="8" id="KW-0961">Cell wall biogenesis/degradation</keyword>
<keyword evidence="4 9" id="KW-0378">Hydrolase</keyword>
<dbReference type="PANTHER" id="PTHR43126">
    <property type="entry name" value="D-ALANYL-D-ALANINE DIPEPTIDASE"/>
    <property type="match status" value="1"/>
</dbReference>
<evidence type="ECO:0000256" key="5">
    <source>
        <dbReference type="ARBA" id="ARBA00022833"/>
    </source>
</evidence>
<evidence type="ECO:0000256" key="2">
    <source>
        <dbReference type="ARBA" id="ARBA00022670"/>
    </source>
</evidence>
<dbReference type="InterPro" id="IPR000755">
    <property type="entry name" value="A_A_dipeptidase"/>
</dbReference>
<evidence type="ECO:0000256" key="3">
    <source>
        <dbReference type="ARBA" id="ARBA00022723"/>
    </source>
</evidence>
<comment type="similarity">
    <text evidence="9">Belongs to the peptidase M15D family.</text>
</comment>
<evidence type="ECO:0000256" key="7">
    <source>
        <dbReference type="ARBA" id="ARBA00023049"/>
    </source>
</evidence>
<dbReference type="PROSITE" id="PS51257">
    <property type="entry name" value="PROKAR_LIPOPROTEIN"/>
    <property type="match status" value="1"/>
</dbReference>
<dbReference type="PANTHER" id="PTHR43126:SF2">
    <property type="entry name" value="D-ALANYL-D-ALANINE DIPEPTIDASE"/>
    <property type="match status" value="1"/>
</dbReference>
<organism evidence="10 11">
    <name type="scientific">Alistipes indistinctus YIT 12060</name>
    <dbReference type="NCBI Taxonomy" id="742725"/>
    <lineage>
        <taxon>Bacteria</taxon>
        <taxon>Pseudomonadati</taxon>
        <taxon>Bacteroidota</taxon>
        <taxon>Bacteroidia</taxon>
        <taxon>Bacteroidales</taxon>
        <taxon>Rikenellaceae</taxon>
        <taxon>Alistipes</taxon>
    </lineage>
</organism>
<keyword evidence="7 9" id="KW-0482">Metalloprotease</keyword>
<keyword evidence="6 9" id="KW-0224">Dipeptidase</keyword>
<evidence type="ECO:0000256" key="8">
    <source>
        <dbReference type="ARBA" id="ARBA00023316"/>
    </source>
</evidence>
<feature type="site" description="Transition state stabilizer" evidence="9">
    <location>
        <position position="151"/>
    </location>
</feature>
<dbReference type="Proteomes" id="UP000006008">
    <property type="component" value="Unassembled WGS sequence"/>
</dbReference>
<evidence type="ECO:0000313" key="10">
    <source>
        <dbReference type="EMBL" id="EHB92314.1"/>
    </source>
</evidence>
<feature type="binding site" evidence="9">
    <location>
        <position position="256"/>
    </location>
    <ligand>
        <name>Zn(2+)</name>
        <dbReference type="ChEBI" id="CHEBI:29105"/>
        <note>catalytic</note>
    </ligand>
</feature>
<gene>
    <name evidence="10" type="ORF">HMPREF9450_01179</name>
</gene>
<keyword evidence="11" id="KW-1185">Reference proteome</keyword>
<name>G5H8B9_9BACT</name>
<evidence type="ECO:0000256" key="9">
    <source>
        <dbReference type="HAMAP-Rule" id="MF_01924"/>
    </source>
</evidence>
<dbReference type="HOGENOM" id="CLU_060744_1_0_10"/>
<dbReference type="GeneID" id="92815792"/>
<evidence type="ECO:0000256" key="6">
    <source>
        <dbReference type="ARBA" id="ARBA00022997"/>
    </source>
</evidence>
<feature type="binding site" evidence="9">
    <location>
        <position position="189"/>
    </location>
    <ligand>
        <name>Zn(2+)</name>
        <dbReference type="ChEBI" id="CHEBI:29105"/>
        <note>catalytic</note>
    </ligand>
</feature>
<reference evidence="10 11" key="1">
    <citation type="submission" date="2011-08" db="EMBL/GenBank/DDBJ databases">
        <title>The Genome Sequence of Alistipes indistinctus YIT 12060.</title>
        <authorList>
            <consortium name="The Broad Institute Genome Sequencing Platform"/>
            <person name="Earl A."/>
            <person name="Ward D."/>
            <person name="Feldgarden M."/>
            <person name="Gevers D."/>
            <person name="Morotomi M."/>
            <person name="Young S.K."/>
            <person name="Zeng Q."/>
            <person name="Gargeya S."/>
            <person name="Fitzgerald M."/>
            <person name="Haas B."/>
            <person name="Abouelleil A."/>
            <person name="Alvarado L."/>
            <person name="Arachchi H.M."/>
            <person name="Berlin A."/>
            <person name="Brown A."/>
            <person name="Chapman S.B."/>
            <person name="Chen Z."/>
            <person name="Dunbar C."/>
            <person name="Freedman E."/>
            <person name="Gearin G."/>
            <person name="Gellesch M."/>
            <person name="Goldberg J."/>
            <person name="Griggs A."/>
            <person name="Gujja S."/>
            <person name="Heiman D."/>
            <person name="Howarth C."/>
            <person name="Larson L."/>
            <person name="Lui A."/>
            <person name="MacDonald P.J.P."/>
            <person name="Montmayeur A."/>
            <person name="Murphy C."/>
            <person name="Neiman D."/>
            <person name="Pearson M."/>
            <person name="Priest M."/>
            <person name="Roberts A."/>
            <person name="Saif S."/>
            <person name="Shea T."/>
            <person name="Shenoy N."/>
            <person name="Sisk P."/>
            <person name="Stolte C."/>
            <person name="Sykes S."/>
            <person name="Wortman J."/>
            <person name="Nusbaum C."/>
            <person name="Birren B."/>
        </authorList>
    </citation>
    <scope>NUCLEOTIDE SEQUENCE [LARGE SCALE GENOMIC DNA]</scope>
    <source>
        <strain evidence="10 11">YIT 12060</strain>
    </source>
</reference>
<keyword evidence="5 9" id="KW-0862">Zinc</keyword>
<comment type="caution">
    <text evidence="10">The sequence shown here is derived from an EMBL/GenBank/DDBJ whole genome shotgun (WGS) entry which is preliminary data.</text>
</comment>
<dbReference type="GO" id="GO:0008237">
    <property type="term" value="F:metallopeptidase activity"/>
    <property type="evidence" value="ECO:0007669"/>
    <property type="project" value="UniProtKB-KW"/>
</dbReference>
<evidence type="ECO:0000256" key="4">
    <source>
        <dbReference type="ARBA" id="ARBA00022801"/>
    </source>
</evidence>
<evidence type="ECO:0000313" key="11">
    <source>
        <dbReference type="Proteomes" id="UP000006008"/>
    </source>
</evidence>